<name>A0ACC2W7X8_9TREE</name>
<gene>
    <name evidence="1" type="ORF">QFC20_003861</name>
</gene>
<proteinExistence type="predicted"/>
<accession>A0ACC2W7X8</accession>
<comment type="caution">
    <text evidence="1">The sequence shown here is derived from an EMBL/GenBank/DDBJ whole genome shotgun (WGS) entry which is preliminary data.</text>
</comment>
<protein>
    <submittedName>
        <fullName evidence="1">Uncharacterized protein</fullName>
    </submittedName>
</protein>
<organism evidence="1 2">
    <name type="scientific">Naganishia adeliensis</name>
    <dbReference type="NCBI Taxonomy" id="92952"/>
    <lineage>
        <taxon>Eukaryota</taxon>
        <taxon>Fungi</taxon>
        <taxon>Dikarya</taxon>
        <taxon>Basidiomycota</taxon>
        <taxon>Agaricomycotina</taxon>
        <taxon>Tremellomycetes</taxon>
        <taxon>Filobasidiales</taxon>
        <taxon>Filobasidiaceae</taxon>
        <taxon>Naganishia</taxon>
    </lineage>
</organism>
<sequence>MPIGLQGRSKESPGQFPQQIDLLSATIRDLQGHLASGLITSVQLVNEYLKRIEANNQSGLELRAVIDVAPAENVVQIAHRLDQMRAKGCILGKLHGIPLDGTTAGSYAFVDSVVPGDASSVARLRARGAIIIGKANLSELADFKGDAPSGWSARGGQTQSAYVSGGNPGGSSSGSAVGLSAGFAAGAIGTETDGSLLSPCAKAAAYGLKATVGLISRAGVIPLTRTADTLGPIAGSSYDAALLLGAMAGRDENDPATQPAPSNLPDDYTQFTMPSHASFSGKRLGVPRDMVYLPCGGFNVPSRAKEVEDAMNDAIAKMESLGAIIEDPADIASIQLWATCEAEATDTIWRTEFKEEIARYLASMVRTDVYTLQDIIE</sequence>
<reference evidence="1" key="1">
    <citation type="submission" date="2023-04" db="EMBL/GenBank/DDBJ databases">
        <title>Draft Genome sequencing of Naganishia species isolated from polar environments using Oxford Nanopore Technology.</title>
        <authorList>
            <person name="Leo P."/>
            <person name="Venkateswaran K."/>
        </authorList>
    </citation>
    <scope>NUCLEOTIDE SEQUENCE</scope>
    <source>
        <strain evidence="1">MNA-CCFEE 5262</strain>
    </source>
</reference>
<dbReference type="EMBL" id="JASBWS010000039">
    <property type="protein sequence ID" value="KAJ9106961.1"/>
    <property type="molecule type" value="Genomic_DNA"/>
</dbReference>
<evidence type="ECO:0000313" key="2">
    <source>
        <dbReference type="Proteomes" id="UP001230649"/>
    </source>
</evidence>
<dbReference type="Proteomes" id="UP001230649">
    <property type="component" value="Unassembled WGS sequence"/>
</dbReference>
<keyword evidence="2" id="KW-1185">Reference proteome</keyword>
<evidence type="ECO:0000313" key="1">
    <source>
        <dbReference type="EMBL" id="KAJ9106961.1"/>
    </source>
</evidence>